<evidence type="ECO:0000256" key="3">
    <source>
        <dbReference type="ARBA" id="ARBA00022630"/>
    </source>
</evidence>
<dbReference type="Gene3D" id="3.50.50.100">
    <property type="match status" value="1"/>
</dbReference>
<keyword evidence="6" id="KW-1133">Transmembrane helix</keyword>
<evidence type="ECO:0000256" key="5">
    <source>
        <dbReference type="ARBA" id="ARBA00023002"/>
    </source>
</evidence>
<evidence type="ECO:0000313" key="8">
    <source>
        <dbReference type="EMBL" id="GII94726.1"/>
    </source>
</evidence>
<evidence type="ECO:0000313" key="9">
    <source>
        <dbReference type="Proteomes" id="UP000606172"/>
    </source>
</evidence>
<dbReference type="RefSeq" id="WP_380659317.1">
    <property type="nucleotide sequence ID" value="NZ_JBHLZQ010000003.1"/>
</dbReference>
<proteinExistence type="inferred from homology"/>
<dbReference type="SUPFAM" id="SSF51905">
    <property type="entry name" value="FAD/NAD(P)-binding domain"/>
    <property type="match status" value="1"/>
</dbReference>
<dbReference type="Proteomes" id="UP000606172">
    <property type="component" value="Unassembled WGS sequence"/>
</dbReference>
<evidence type="ECO:0000256" key="6">
    <source>
        <dbReference type="SAM" id="Phobius"/>
    </source>
</evidence>
<evidence type="ECO:0000259" key="7">
    <source>
        <dbReference type="Pfam" id="PF07992"/>
    </source>
</evidence>
<feature type="domain" description="FAD/NAD(P)-binding" evidence="7">
    <location>
        <begin position="7"/>
        <end position="280"/>
    </location>
</feature>
<dbReference type="PANTHER" id="PTHR42913:SF3">
    <property type="entry name" value="64 KDA MITOCHONDRIAL NADH DEHYDROGENASE (EUROFUNG)"/>
    <property type="match status" value="1"/>
</dbReference>
<keyword evidence="3" id="KW-0285">Flavoprotein</keyword>
<evidence type="ECO:0000256" key="4">
    <source>
        <dbReference type="ARBA" id="ARBA00022827"/>
    </source>
</evidence>
<name>A0A919V8Y3_9ACTN</name>
<dbReference type="InterPro" id="IPR023753">
    <property type="entry name" value="FAD/NAD-binding_dom"/>
</dbReference>
<dbReference type="Pfam" id="PF07992">
    <property type="entry name" value="Pyr_redox_2"/>
    <property type="match status" value="1"/>
</dbReference>
<organism evidence="8 9">
    <name type="scientific">Sinosporangium siamense</name>
    <dbReference type="NCBI Taxonomy" id="1367973"/>
    <lineage>
        <taxon>Bacteria</taxon>
        <taxon>Bacillati</taxon>
        <taxon>Actinomycetota</taxon>
        <taxon>Actinomycetes</taxon>
        <taxon>Streptosporangiales</taxon>
        <taxon>Streptosporangiaceae</taxon>
        <taxon>Sinosporangium</taxon>
    </lineage>
</organism>
<dbReference type="InterPro" id="IPR036188">
    <property type="entry name" value="FAD/NAD-bd_sf"/>
</dbReference>
<dbReference type="AlphaFoldDB" id="A0A919V8Y3"/>
<dbReference type="InterPro" id="IPR051169">
    <property type="entry name" value="NADH-Q_oxidoreductase"/>
</dbReference>
<protein>
    <submittedName>
        <fullName evidence="8">Oxidoreductase</fullName>
    </submittedName>
</protein>
<accession>A0A919V8Y3</accession>
<keyword evidence="6" id="KW-0472">Membrane</keyword>
<gene>
    <name evidence="8" type="ORF">Ssi02_49570</name>
</gene>
<reference evidence="8" key="1">
    <citation type="submission" date="2021-01" db="EMBL/GenBank/DDBJ databases">
        <title>Whole genome shotgun sequence of Sinosporangium siamense NBRC 109515.</title>
        <authorList>
            <person name="Komaki H."/>
            <person name="Tamura T."/>
        </authorList>
    </citation>
    <scope>NUCLEOTIDE SEQUENCE</scope>
    <source>
        <strain evidence="8">NBRC 109515</strain>
    </source>
</reference>
<keyword evidence="5" id="KW-0560">Oxidoreductase</keyword>
<sequence>MEMKQQHIVVIGAGYAGLTAALRLDRRHRITLINAEKEFTQRIRLHEYVAGRPSVTVPLTELTRGTGITVVQARVGALDPAAKLVHTTDGRQFSYDTLVYALGSRTDLSVPGTADHAYTVEQAAALRTRLTTPGGGTLAVVGGGLTGVELTTELAEAYPAWRISLVTGELCAGLSPKGRAHVRKALTSLGVTIHPDTHITAVKPGTLITDRGDIEADVIAWAGPFAVPTLAAESGLAVDGRGRAKVDETMRSISHPDVYIVGDAAAAQLPNGDESRMSCAVGIPTAAHAADAINARTATRTAKPFRYAYLLQCVSLGRNNGLVQFVHPDDSPRDLVLTGRTAAWIKEGICRSTMVALRLERRRPGSTIWRRGRAR</sequence>
<dbReference type="GO" id="GO:0003955">
    <property type="term" value="F:NAD(P)H dehydrogenase (quinone) activity"/>
    <property type="evidence" value="ECO:0007669"/>
    <property type="project" value="TreeGrafter"/>
</dbReference>
<dbReference type="GO" id="GO:0019646">
    <property type="term" value="P:aerobic electron transport chain"/>
    <property type="evidence" value="ECO:0007669"/>
    <property type="project" value="TreeGrafter"/>
</dbReference>
<dbReference type="EMBL" id="BOOW01000030">
    <property type="protein sequence ID" value="GII94726.1"/>
    <property type="molecule type" value="Genomic_DNA"/>
</dbReference>
<evidence type="ECO:0000256" key="1">
    <source>
        <dbReference type="ARBA" id="ARBA00001974"/>
    </source>
</evidence>
<comment type="caution">
    <text evidence="8">The sequence shown here is derived from an EMBL/GenBank/DDBJ whole genome shotgun (WGS) entry which is preliminary data.</text>
</comment>
<dbReference type="PRINTS" id="PR00368">
    <property type="entry name" value="FADPNR"/>
</dbReference>
<dbReference type="PANTHER" id="PTHR42913">
    <property type="entry name" value="APOPTOSIS-INDUCING FACTOR 1"/>
    <property type="match status" value="1"/>
</dbReference>
<dbReference type="PRINTS" id="PR00469">
    <property type="entry name" value="PNDRDTASEII"/>
</dbReference>
<keyword evidence="6" id="KW-0812">Transmembrane</keyword>
<keyword evidence="4" id="KW-0274">FAD</keyword>
<evidence type="ECO:0000256" key="2">
    <source>
        <dbReference type="ARBA" id="ARBA00005272"/>
    </source>
</evidence>
<keyword evidence="9" id="KW-1185">Reference proteome</keyword>
<feature type="transmembrane region" description="Helical" evidence="6">
    <location>
        <begin position="6"/>
        <end position="24"/>
    </location>
</feature>
<comment type="cofactor">
    <cofactor evidence="1">
        <name>FAD</name>
        <dbReference type="ChEBI" id="CHEBI:57692"/>
    </cofactor>
</comment>
<comment type="similarity">
    <text evidence="2">Belongs to the NADH dehydrogenase family.</text>
</comment>